<protein>
    <submittedName>
        <fullName evidence="1">Ca2+-binding RTX toxin-like protein</fullName>
    </submittedName>
</protein>
<name>A0A7W9AM25_9SPHN</name>
<reference evidence="1 2" key="1">
    <citation type="submission" date="2020-08" db="EMBL/GenBank/DDBJ databases">
        <title>Genomic Encyclopedia of Type Strains, Phase IV (KMG-IV): sequencing the most valuable type-strain genomes for metagenomic binning, comparative biology and taxonomic classification.</title>
        <authorList>
            <person name="Goeker M."/>
        </authorList>
    </citation>
    <scope>NUCLEOTIDE SEQUENCE [LARGE SCALE GENOMIC DNA]</scope>
    <source>
        <strain evidence="1 2">DSM 27244</strain>
    </source>
</reference>
<dbReference type="EMBL" id="JACIJJ010000001">
    <property type="protein sequence ID" value="MBB5696962.1"/>
    <property type="molecule type" value="Genomic_DNA"/>
</dbReference>
<dbReference type="SUPFAM" id="SSF51120">
    <property type="entry name" value="beta-Roll"/>
    <property type="match status" value="1"/>
</dbReference>
<sequence>MSPQQSRKSTLEFLGKELVNQAKNPNPGMGSLRTCGLIVFEDLKMAYYEDVFVGGDGTSTQGVGTVSGAGGDTKYDSKRGDDVIIGSTGNDLLIGGQGSDYLFGGAGADVFEFSKFATVGDHDYITDFNLALGDTLKIWNGATIIDATAAFLPEQSMNGRSLFNDARVYDLTLTLQVNDGAKSFTYEVTLMDVIKNQTFSADQYESYLSSLGYNGGIEFI</sequence>
<dbReference type="PROSITE" id="PS00330">
    <property type="entry name" value="HEMOLYSIN_CALCIUM"/>
    <property type="match status" value="2"/>
</dbReference>
<gene>
    <name evidence="1" type="ORF">FHR19_000287</name>
</gene>
<dbReference type="RefSeq" id="WP_184023523.1">
    <property type="nucleotide sequence ID" value="NZ_JACIJJ010000001.1"/>
</dbReference>
<dbReference type="Pfam" id="PF00353">
    <property type="entry name" value="HemolysinCabind"/>
    <property type="match status" value="1"/>
</dbReference>
<dbReference type="PRINTS" id="PR00313">
    <property type="entry name" value="CABNDNGRPT"/>
</dbReference>
<dbReference type="InterPro" id="IPR011049">
    <property type="entry name" value="Serralysin-like_metalloprot_C"/>
</dbReference>
<dbReference type="Gene3D" id="2.150.10.10">
    <property type="entry name" value="Serralysin-like metalloprotease, C-terminal"/>
    <property type="match status" value="1"/>
</dbReference>
<dbReference type="InterPro" id="IPR018511">
    <property type="entry name" value="Hemolysin-typ_Ca-bd_CS"/>
</dbReference>
<proteinExistence type="predicted"/>
<evidence type="ECO:0000313" key="1">
    <source>
        <dbReference type="EMBL" id="MBB5696962.1"/>
    </source>
</evidence>
<dbReference type="Proteomes" id="UP000557739">
    <property type="component" value="Unassembled WGS sequence"/>
</dbReference>
<dbReference type="GO" id="GO:0005509">
    <property type="term" value="F:calcium ion binding"/>
    <property type="evidence" value="ECO:0007669"/>
    <property type="project" value="InterPro"/>
</dbReference>
<dbReference type="AlphaFoldDB" id="A0A7W9AM25"/>
<organism evidence="1 2">
    <name type="scientific">Sphingomonas yantingensis</name>
    <dbReference type="NCBI Taxonomy" id="1241761"/>
    <lineage>
        <taxon>Bacteria</taxon>
        <taxon>Pseudomonadati</taxon>
        <taxon>Pseudomonadota</taxon>
        <taxon>Alphaproteobacteria</taxon>
        <taxon>Sphingomonadales</taxon>
        <taxon>Sphingomonadaceae</taxon>
        <taxon>Sphingomonas</taxon>
    </lineage>
</organism>
<keyword evidence="2" id="KW-1185">Reference proteome</keyword>
<evidence type="ECO:0000313" key="2">
    <source>
        <dbReference type="Proteomes" id="UP000557739"/>
    </source>
</evidence>
<dbReference type="InterPro" id="IPR001343">
    <property type="entry name" value="Hemolysn_Ca-bd"/>
</dbReference>
<accession>A0A7W9AM25</accession>
<comment type="caution">
    <text evidence="1">The sequence shown here is derived from an EMBL/GenBank/DDBJ whole genome shotgun (WGS) entry which is preliminary data.</text>
</comment>